<reference evidence="2" key="1">
    <citation type="journal article" date="2019" name="Int. J. Syst. Evol. Microbiol.">
        <title>The Global Catalogue of Microorganisms (GCM) 10K type strain sequencing project: providing services to taxonomists for standard genome sequencing and annotation.</title>
        <authorList>
            <consortium name="The Broad Institute Genomics Platform"/>
            <consortium name="The Broad Institute Genome Sequencing Center for Infectious Disease"/>
            <person name="Wu L."/>
            <person name="Ma J."/>
        </authorList>
    </citation>
    <scope>NUCLEOTIDE SEQUENCE [LARGE SCALE GENOMIC DNA]</scope>
    <source>
        <strain evidence="2">CGMCC 1.16033</strain>
    </source>
</reference>
<dbReference type="EMBL" id="BMKO01000004">
    <property type="protein sequence ID" value="GGE77512.1"/>
    <property type="molecule type" value="Genomic_DNA"/>
</dbReference>
<keyword evidence="2" id="KW-1185">Reference proteome</keyword>
<dbReference type="Proteomes" id="UP000606498">
    <property type="component" value="Unassembled WGS sequence"/>
</dbReference>
<sequence length="55" mass="6037">MLKQLSELMGTVAELANIFASHTHSTRPASNEVGDFSRKASAVEAQKARFYPITK</sequence>
<protein>
    <submittedName>
        <fullName evidence="1">Uncharacterized protein</fullName>
    </submittedName>
</protein>
<comment type="caution">
    <text evidence="1">The sequence shown here is derived from an EMBL/GenBank/DDBJ whole genome shotgun (WGS) entry which is preliminary data.</text>
</comment>
<evidence type="ECO:0000313" key="1">
    <source>
        <dbReference type="EMBL" id="GGE77512.1"/>
    </source>
</evidence>
<evidence type="ECO:0000313" key="2">
    <source>
        <dbReference type="Proteomes" id="UP000606498"/>
    </source>
</evidence>
<gene>
    <name evidence="1" type="ORF">GCM10011520_17540</name>
</gene>
<proteinExistence type="predicted"/>
<name>A0ABQ1T0Q6_9GAMM</name>
<accession>A0ABQ1T0Q6</accession>
<organism evidence="1 2">
    <name type="scientific">Shewanella carassii</name>
    <dbReference type="NCBI Taxonomy" id="1987584"/>
    <lineage>
        <taxon>Bacteria</taxon>
        <taxon>Pseudomonadati</taxon>
        <taxon>Pseudomonadota</taxon>
        <taxon>Gammaproteobacteria</taxon>
        <taxon>Alteromonadales</taxon>
        <taxon>Shewanellaceae</taxon>
        <taxon>Shewanella</taxon>
    </lineage>
</organism>